<dbReference type="Proteomes" id="UP000265926">
    <property type="component" value="Unassembled WGS sequence"/>
</dbReference>
<reference evidence="1 2" key="1">
    <citation type="submission" date="2018-08" db="EMBL/GenBank/DDBJ databases">
        <title>Pallidiluteibacterium maritimus gen. nov., sp. nov., isolated from coastal sediment.</title>
        <authorList>
            <person name="Zhou L.Y."/>
        </authorList>
    </citation>
    <scope>NUCLEOTIDE SEQUENCE [LARGE SCALE GENOMIC DNA]</scope>
    <source>
        <strain evidence="1 2">XSD2</strain>
    </source>
</reference>
<accession>A0A399T4N5</accession>
<sequence length="465" mass="53557">MERRKFIELGAAFSVLAGSGWLSACTSGNKNSAPEAIKSKAIAAFNRFEEVWNFNDFWKRGNTFDSCLVFVNALASRWPEDPEVLRIKTRVKSMLEENLLFFKRFDPGSLWADDFGWWGLMAINARKFLLNMNERDLAESYYRLSTDLCWEYKRKTAYDSTPDAQPVPHGCRNGDANGDSRGVKNTVTNVLLFLLSSRIYRMNKEERRDNNEKHLELACRQWLWFDQWFELGQYQYLKKIGDDAALVQERPMAFFEGSDYTEKIHPPWAEGWVWSGDQGMLVAALADMLAIKVDAATWLSSNNTDRDFNAQAFERKLKNYIRLITNGVKEALVFPKDQIFREAPCYSSFGPVHGNDYLAGRGIMLRYLGQPDIAALLNVDLSENIKATANAIWETRDPQNNQFRPEFTSPENDREYIQYFKSKWGLADDVTQWDIEKMAPQNRDGVCQSIGLDMFGALIRNLKKS</sequence>
<dbReference type="PROSITE" id="PS51257">
    <property type="entry name" value="PROKAR_LIPOPROTEIN"/>
    <property type="match status" value="1"/>
</dbReference>
<dbReference type="InterPro" id="IPR053169">
    <property type="entry name" value="MUG_Protein"/>
</dbReference>
<dbReference type="PANTHER" id="PTHR47791">
    <property type="entry name" value="MEIOTICALLY UP-REGULATED GENE 191 PROTEIN"/>
    <property type="match status" value="1"/>
</dbReference>
<dbReference type="PANTHER" id="PTHR47791:SF3">
    <property type="entry name" value="MEIOTICALLY UP-REGULATED GENE 191 PROTEIN"/>
    <property type="match status" value="1"/>
</dbReference>
<evidence type="ECO:0000313" key="2">
    <source>
        <dbReference type="Proteomes" id="UP000265926"/>
    </source>
</evidence>
<name>A0A399T4N5_9BACT</name>
<protein>
    <recommendedName>
        <fullName evidence="3">Glycosyl hydrolase family 76</fullName>
    </recommendedName>
</protein>
<comment type="caution">
    <text evidence="1">The sequence shown here is derived from an EMBL/GenBank/DDBJ whole genome shotgun (WGS) entry which is preliminary data.</text>
</comment>
<proteinExistence type="predicted"/>
<gene>
    <name evidence="1" type="ORF">D1614_06090</name>
</gene>
<organism evidence="1 2">
    <name type="scientific">Maribellus luteus</name>
    <dbReference type="NCBI Taxonomy" id="2305463"/>
    <lineage>
        <taxon>Bacteria</taxon>
        <taxon>Pseudomonadati</taxon>
        <taxon>Bacteroidota</taxon>
        <taxon>Bacteroidia</taxon>
        <taxon>Marinilabiliales</taxon>
        <taxon>Prolixibacteraceae</taxon>
        <taxon>Maribellus</taxon>
    </lineage>
</organism>
<keyword evidence="2" id="KW-1185">Reference proteome</keyword>
<dbReference type="AlphaFoldDB" id="A0A399T4N5"/>
<evidence type="ECO:0000313" key="1">
    <source>
        <dbReference type="EMBL" id="RIJ49131.1"/>
    </source>
</evidence>
<dbReference type="Gene3D" id="1.50.10.20">
    <property type="match status" value="1"/>
</dbReference>
<dbReference type="EMBL" id="QWGR01000003">
    <property type="protein sequence ID" value="RIJ49131.1"/>
    <property type="molecule type" value="Genomic_DNA"/>
</dbReference>
<dbReference type="OrthoDB" id="1113373at2"/>
<dbReference type="RefSeq" id="WP_119437017.1">
    <property type="nucleotide sequence ID" value="NZ_QWGR01000003.1"/>
</dbReference>
<evidence type="ECO:0008006" key="3">
    <source>
        <dbReference type="Google" id="ProtNLM"/>
    </source>
</evidence>